<name>A0A2I2EXK8_ASPCN</name>
<dbReference type="InterPro" id="IPR015381">
    <property type="entry name" value="XLF-like_N"/>
</dbReference>
<dbReference type="CDD" id="cd22285">
    <property type="entry name" value="HD_XLF_N"/>
    <property type="match status" value="1"/>
</dbReference>
<feature type="compositionally biased region" description="Low complexity" evidence="8">
    <location>
        <begin position="435"/>
        <end position="447"/>
    </location>
</feature>
<feature type="region of interest" description="Disordered" evidence="8">
    <location>
        <begin position="242"/>
        <end position="554"/>
    </location>
</feature>
<dbReference type="OrthoDB" id="2155935at2759"/>
<evidence type="ECO:0000256" key="1">
    <source>
        <dbReference type="ARBA" id="ARBA00004123"/>
    </source>
</evidence>
<dbReference type="Pfam" id="PF21928">
    <property type="entry name" value="XLF_CC"/>
    <property type="match status" value="1"/>
</dbReference>
<feature type="domain" description="XLF-like N-terminal" evidence="9">
    <location>
        <begin position="5"/>
        <end position="123"/>
    </location>
</feature>
<feature type="compositionally biased region" description="Basic and acidic residues" evidence="8">
    <location>
        <begin position="302"/>
        <end position="321"/>
    </location>
</feature>
<keyword evidence="3" id="KW-0238">DNA-binding</keyword>
<reference evidence="11 12" key="1">
    <citation type="submission" date="2017-12" db="EMBL/GenBank/DDBJ databases">
        <authorList>
            <consortium name="DOE Joint Genome Institute"/>
            <person name="Haridas S."/>
            <person name="Kjaerbolling I."/>
            <person name="Vesth T.C."/>
            <person name="Frisvad J.C."/>
            <person name="Nybo J.L."/>
            <person name="Theobald S."/>
            <person name="Kuo A."/>
            <person name="Bowyer P."/>
            <person name="Matsuda Y."/>
            <person name="Mondo S."/>
            <person name="Lyhne E.K."/>
            <person name="Kogle M.E."/>
            <person name="Clum A."/>
            <person name="Lipzen A."/>
            <person name="Salamov A."/>
            <person name="Ngan C.Y."/>
            <person name="Daum C."/>
            <person name="Chiniquy J."/>
            <person name="Barry K."/>
            <person name="LaButti K."/>
            <person name="Simmons B.A."/>
            <person name="Magnuson J.K."/>
            <person name="Mortensen U.H."/>
            <person name="Larsen T.O."/>
            <person name="Grigoriev I.V."/>
            <person name="Baker S.E."/>
            <person name="Andersen M.R."/>
            <person name="Nordberg H.P."/>
            <person name="Cantor M.N."/>
            <person name="Hua S.X."/>
        </authorList>
    </citation>
    <scope>NUCLEOTIDE SEQUENCE [LARGE SCALE GENOMIC DNA]</scope>
    <source>
        <strain evidence="11 12">CBS 102.13</strain>
    </source>
</reference>
<dbReference type="PANTHER" id="PTHR32235">
    <property type="entry name" value="NON-HOMOLOGOUS END-JOINING FACTOR 1"/>
    <property type="match status" value="1"/>
</dbReference>
<feature type="compositionally biased region" description="Polar residues" evidence="8">
    <location>
        <begin position="369"/>
        <end position="385"/>
    </location>
</feature>
<dbReference type="InterPro" id="IPR052287">
    <property type="entry name" value="NHEJ_factor"/>
</dbReference>
<evidence type="ECO:0000256" key="8">
    <source>
        <dbReference type="SAM" id="MobiDB-lite"/>
    </source>
</evidence>
<evidence type="ECO:0000259" key="9">
    <source>
        <dbReference type="Pfam" id="PF09302"/>
    </source>
</evidence>
<comment type="similarity">
    <text evidence="6">Belongs to the XRCC4-XLF family. XLF subfamily.</text>
</comment>
<dbReference type="PANTHER" id="PTHR32235:SF1">
    <property type="entry name" value="NON-HOMOLOGOUS END-JOINING FACTOR 1"/>
    <property type="match status" value="1"/>
</dbReference>
<dbReference type="GO" id="GO:0045027">
    <property type="term" value="F:DNA end binding"/>
    <property type="evidence" value="ECO:0007669"/>
    <property type="project" value="TreeGrafter"/>
</dbReference>
<evidence type="ECO:0000313" key="12">
    <source>
        <dbReference type="Proteomes" id="UP000234585"/>
    </source>
</evidence>
<feature type="compositionally biased region" description="Basic and acidic residues" evidence="8">
    <location>
        <begin position="269"/>
        <end position="287"/>
    </location>
</feature>
<protein>
    <recommendedName>
        <fullName evidence="7">Non-homologous end-joining factor 1</fullName>
    </recommendedName>
</protein>
<dbReference type="PRINTS" id="PR01217">
    <property type="entry name" value="PRICHEXTENSN"/>
</dbReference>
<evidence type="ECO:0000256" key="2">
    <source>
        <dbReference type="ARBA" id="ARBA00022763"/>
    </source>
</evidence>
<comment type="subcellular location">
    <subcellularLocation>
        <location evidence="1">Nucleus</location>
    </subcellularLocation>
</comment>
<dbReference type="GeneID" id="36524232"/>
<sequence length="554" mass="61075">MTTIWERLRLSNDEKIPPLLYKFISTAYTYEIYITDLTNVWAEQLSRQAILRRASEENTTIDPSEDAEQFGVLLQKIRDALHGEAGSSATLNHQSRGDSLELITYTELPAPLEPLKWTLCLSKEPPSASTSQLLLPLVMAEADWESRQRALIEQLYKKDWVLGKLFDKIEAMGIDLGTIFPGTSGLRTGRKGTTLSQAARYIKGVAPFDEQVWFDEVNKSSPHLGFAANIVKAFTGASSTGSFEGLDPPPDAWWEQVGTHDSPLAVPSTRKEHDQDAETKDVQKDDATETNAGTETEDEFERQETPPRLKRSREAGRKPSDSTDEEETDEDTKEPAKPPPQPKKAAKGLGVIGGRKPPKPASPEPSTQPPATTKTNKPSHPSSDATHSDDETDSASDLDAPPTRRQPPKPKSPETKTHPKTGLGVIGGRKKETQKPSSPAAQKSPSKTTAQHSKLGVIGGRASRSAEPRSPSTHHHHHTPSQSPSPPPPSQTTKSKPKTKPSLSPKKNQPQDPPKAEPEPEPETEQEKADRKREELKRQLEMKSKAPTKKKRRF</sequence>
<feature type="compositionally biased region" description="Pro residues" evidence="8">
    <location>
        <begin position="359"/>
        <end position="368"/>
    </location>
</feature>
<feature type="domain" description="XLF-like coiled-coil region" evidence="10">
    <location>
        <begin position="125"/>
        <end position="177"/>
    </location>
</feature>
<dbReference type="STRING" id="41067.A0A2I2EXK8"/>
<keyword evidence="5" id="KW-0539">Nucleus</keyword>
<dbReference type="AlphaFoldDB" id="A0A2I2EXK8"/>
<dbReference type="Pfam" id="PF09302">
    <property type="entry name" value="XLF"/>
    <property type="match status" value="1"/>
</dbReference>
<dbReference type="Gene3D" id="2.170.210.10">
    <property type="entry name" value="DNA double-strand break repair and VJ recombination XRCC4, N-terminal"/>
    <property type="match status" value="1"/>
</dbReference>
<dbReference type="RefSeq" id="XP_024667125.1">
    <property type="nucleotide sequence ID" value="XM_024817072.1"/>
</dbReference>
<dbReference type="InterPro" id="IPR038051">
    <property type="entry name" value="XRCC4-like_N_sf"/>
</dbReference>
<organism evidence="11 12">
    <name type="scientific">Aspergillus candidus</name>
    <dbReference type="NCBI Taxonomy" id="41067"/>
    <lineage>
        <taxon>Eukaryota</taxon>
        <taxon>Fungi</taxon>
        <taxon>Dikarya</taxon>
        <taxon>Ascomycota</taxon>
        <taxon>Pezizomycotina</taxon>
        <taxon>Eurotiomycetes</taxon>
        <taxon>Eurotiomycetidae</taxon>
        <taxon>Eurotiales</taxon>
        <taxon>Aspergillaceae</taxon>
        <taxon>Aspergillus</taxon>
        <taxon>Aspergillus subgen. Circumdati</taxon>
    </lineage>
</organism>
<feature type="compositionally biased region" description="Low complexity" evidence="8">
    <location>
        <begin position="461"/>
        <end position="471"/>
    </location>
</feature>
<gene>
    <name evidence="11" type="ORF">BDW47DRAFT_130224</name>
</gene>
<evidence type="ECO:0000256" key="3">
    <source>
        <dbReference type="ARBA" id="ARBA00023125"/>
    </source>
</evidence>
<feature type="compositionally biased region" description="Acidic residues" evidence="8">
    <location>
        <begin position="322"/>
        <end position="332"/>
    </location>
</feature>
<evidence type="ECO:0000313" key="11">
    <source>
        <dbReference type="EMBL" id="PLB33113.1"/>
    </source>
</evidence>
<proteinExistence type="inferred from homology"/>
<keyword evidence="4" id="KW-0234">DNA repair</keyword>
<dbReference type="Proteomes" id="UP000234585">
    <property type="component" value="Unassembled WGS sequence"/>
</dbReference>
<dbReference type="InterPro" id="IPR053829">
    <property type="entry name" value="XLF-like_CC"/>
</dbReference>
<dbReference type="GO" id="GO:0032807">
    <property type="term" value="C:DNA ligase IV complex"/>
    <property type="evidence" value="ECO:0007669"/>
    <property type="project" value="TreeGrafter"/>
</dbReference>
<feature type="compositionally biased region" description="Basic and acidic residues" evidence="8">
    <location>
        <begin position="525"/>
        <end position="544"/>
    </location>
</feature>
<evidence type="ECO:0000256" key="6">
    <source>
        <dbReference type="ARBA" id="ARBA00025747"/>
    </source>
</evidence>
<evidence type="ECO:0000259" key="10">
    <source>
        <dbReference type="Pfam" id="PF21928"/>
    </source>
</evidence>
<evidence type="ECO:0000256" key="7">
    <source>
        <dbReference type="ARBA" id="ARBA00044529"/>
    </source>
</evidence>
<keyword evidence="2" id="KW-0227">DNA damage</keyword>
<accession>A0A2I2EXK8</accession>
<evidence type="ECO:0000256" key="5">
    <source>
        <dbReference type="ARBA" id="ARBA00023242"/>
    </source>
</evidence>
<evidence type="ECO:0000256" key="4">
    <source>
        <dbReference type="ARBA" id="ARBA00023204"/>
    </source>
</evidence>
<dbReference type="EMBL" id="KZ559232">
    <property type="protein sequence ID" value="PLB33113.1"/>
    <property type="molecule type" value="Genomic_DNA"/>
</dbReference>
<dbReference type="GO" id="GO:0006303">
    <property type="term" value="P:double-strand break repair via nonhomologous end joining"/>
    <property type="evidence" value="ECO:0007669"/>
    <property type="project" value="UniProtKB-ARBA"/>
</dbReference>
<keyword evidence="12" id="KW-1185">Reference proteome</keyword>